<name>A0AAV7MYU3_PLEWA</name>
<evidence type="ECO:0000313" key="2">
    <source>
        <dbReference type="EMBL" id="KAJ1108506.1"/>
    </source>
</evidence>
<accession>A0AAV7MYU3</accession>
<dbReference type="AlphaFoldDB" id="A0AAV7MYU3"/>
<feature type="region of interest" description="Disordered" evidence="1">
    <location>
        <begin position="222"/>
        <end position="243"/>
    </location>
</feature>
<proteinExistence type="predicted"/>
<evidence type="ECO:0000256" key="1">
    <source>
        <dbReference type="SAM" id="MobiDB-lite"/>
    </source>
</evidence>
<dbReference type="Proteomes" id="UP001066276">
    <property type="component" value="Chromosome 9"/>
</dbReference>
<feature type="region of interest" description="Disordered" evidence="1">
    <location>
        <begin position="150"/>
        <end position="184"/>
    </location>
</feature>
<protein>
    <submittedName>
        <fullName evidence="2">Uncharacterized protein</fullName>
    </submittedName>
</protein>
<organism evidence="2 3">
    <name type="scientific">Pleurodeles waltl</name>
    <name type="common">Iberian ribbed newt</name>
    <dbReference type="NCBI Taxonomy" id="8319"/>
    <lineage>
        <taxon>Eukaryota</taxon>
        <taxon>Metazoa</taxon>
        <taxon>Chordata</taxon>
        <taxon>Craniata</taxon>
        <taxon>Vertebrata</taxon>
        <taxon>Euteleostomi</taxon>
        <taxon>Amphibia</taxon>
        <taxon>Batrachia</taxon>
        <taxon>Caudata</taxon>
        <taxon>Salamandroidea</taxon>
        <taxon>Salamandridae</taxon>
        <taxon>Pleurodelinae</taxon>
        <taxon>Pleurodeles</taxon>
    </lineage>
</organism>
<evidence type="ECO:0000313" key="3">
    <source>
        <dbReference type="Proteomes" id="UP001066276"/>
    </source>
</evidence>
<comment type="caution">
    <text evidence="2">The sequence shown here is derived from an EMBL/GenBank/DDBJ whole genome shotgun (WGS) entry which is preliminary data.</text>
</comment>
<dbReference type="EMBL" id="JANPWB010000013">
    <property type="protein sequence ID" value="KAJ1108506.1"/>
    <property type="molecule type" value="Genomic_DNA"/>
</dbReference>
<sequence>MGPSGRGIIQHTNVMKRLSGQGPSGSPLGPIEASTAGMCLNLSFVWLPLLTLGRPTPSDTFCGPPPLHHPVGASHRLPGGPTPLTATVLQQRRLPWLPWGRQLTNAQIRPRADLALNRAQPQLLLQASVLPSRLSSSSHSAAPSHLLDSLVLRGRPPPAPRPLPSSAVQAHCSTGPERVRHQARPRLVLRGPPLCTGAALNGPDAPTGAPPGSHRIICFPPIPRGRQIKTGPRRSEFTPGPPYLLVRPRPLPLS</sequence>
<gene>
    <name evidence="2" type="ORF">NDU88_005882</name>
</gene>
<keyword evidence="3" id="KW-1185">Reference proteome</keyword>
<reference evidence="2" key="1">
    <citation type="journal article" date="2022" name="bioRxiv">
        <title>Sequencing and chromosome-scale assembly of the giantPleurodeles waltlgenome.</title>
        <authorList>
            <person name="Brown T."/>
            <person name="Elewa A."/>
            <person name="Iarovenko S."/>
            <person name="Subramanian E."/>
            <person name="Araus A.J."/>
            <person name="Petzold A."/>
            <person name="Susuki M."/>
            <person name="Suzuki K.-i.T."/>
            <person name="Hayashi T."/>
            <person name="Toyoda A."/>
            <person name="Oliveira C."/>
            <person name="Osipova E."/>
            <person name="Leigh N.D."/>
            <person name="Simon A."/>
            <person name="Yun M.H."/>
        </authorList>
    </citation>
    <scope>NUCLEOTIDE SEQUENCE</scope>
    <source>
        <strain evidence="2">20211129_DDA</strain>
        <tissue evidence="2">Liver</tissue>
    </source>
</reference>